<reference evidence="3 4" key="1">
    <citation type="submission" date="2022-08" db="EMBL/GenBank/DDBJ databases">
        <title>Bacterial and archaeal communities from various locations to study Microbial Dark Matter (Phase II).</title>
        <authorList>
            <person name="Stepanauskas R."/>
        </authorList>
    </citation>
    <scope>NUCLEOTIDE SEQUENCE [LARGE SCALE GENOMIC DNA]</scope>
    <source>
        <strain evidence="3 4">PD1</strain>
    </source>
</reference>
<keyword evidence="1" id="KW-0472">Membrane</keyword>
<proteinExistence type="predicted"/>
<keyword evidence="1" id="KW-0812">Transmembrane</keyword>
<dbReference type="Gene3D" id="3.30.700.10">
    <property type="entry name" value="Glycoprotein, Type 4 Pilin"/>
    <property type="match status" value="1"/>
</dbReference>
<dbReference type="NCBIfam" id="TIGR02532">
    <property type="entry name" value="IV_pilin_GFxxxE"/>
    <property type="match status" value="1"/>
</dbReference>
<evidence type="ECO:0000259" key="2">
    <source>
        <dbReference type="Pfam" id="PF07596"/>
    </source>
</evidence>
<accession>A0ABT2ENM5</accession>
<keyword evidence="1" id="KW-1133">Transmembrane helix</keyword>
<feature type="domain" description="DUF1559" evidence="2">
    <location>
        <begin position="37"/>
        <end position="78"/>
    </location>
</feature>
<feature type="transmembrane region" description="Helical" evidence="1">
    <location>
        <begin position="12"/>
        <end position="35"/>
    </location>
</feature>
<evidence type="ECO:0000313" key="4">
    <source>
        <dbReference type="Proteomes" id="UP001204798"/>
    </source>
</evidence>
<organism evidence="3 4">
    <name type="scientific">Candidatus Fervidibacter sacchari</name>
    <dbReference type="NCBI Taxonomy" id="1448929"/>
    <lineage>
        <taxon>Bacteria</taxon>
        <taxon>Candidatus Fervidibacterota</taxon>
        <taxon>Candidatus Fervidibacter</taxon>
    </lineage>
</organism>
<dbReference type="EMBL" id="JANUCP010000003">
    <property type="protein sequence ID" value="MCS3919563.1"/>
    <property type="molecule type" value="Genomic_DNA"/>
</dbReference>
<dbReference type="InterPro" id="IPR011453">
    <property type="entry name" value="DUF1559"/>
</dbReference>
<dbReference type="Pfam" id="PF07963">
    <property type="entry name" value="N_methyl"/>
    <property type="match status" value="1"/>
</dbReference>
<dbReference type="Pfam" id="PF07596">
    <property type="entry name" value="SBP_bac_10"/>
    <property type="match status" value="1"/>
</dbReference>
<dbReference type="Proteomes" id="UP001204798">
    <property type="component" value="Unassembled WGS sequence"/>
</dbReference>
<dbReference type="PANTHER" id="PTHR30093">
    <property type="entry name" value="GENERAL SECRETION PATHWAY PROTEIN G"/>
    <property type="match status" value="1"/>
</dbReference>
<comment type="caution">
    <text evidence="3">The sequence shown here is derived from an EMBL/GenBank/DDBJ whole genome shotgun (WGS) entry which is preliminary data.</text>
</comment>
<keyword evidence="4" id="KW-1185">Reference proteome</keyword>
<dbReference type="RefSeq" id="WP_259096101.1">
    <property type="nucleotide sequence ID" value="NZ_CP130454.1"/>
</dbReference>
<name>A0ABT2ENM5_9BACT</name>
<dbReference type="PANTHER" id="PTHR30093:SF2">
    <property type="entry name" value="TYPE II SECRETION SYSTEM PROTEIN H"/>
    <property type="match status" value="1"/>
</dbReference>
<sequence>MRRYLRFDRFGFTLIELLVVIAIIAILAAILFPVFSQAREKARQSACLNNIRQMGLAVAQYVQDYDERVPPQPCGCAAVRGDRKGFCFFALLETYTRNRQIFICPSIGDIPTGQETCGKNQEIPRLHYGFNIALRWYPHLAQWPRPAEAVVTTEVGAFLGGAFWSVGYAGNCKDLSVEINVSGGDDWAGREWTNCPWTWVWFARNRHNAGQNFAFLDGHAKWSRLTQMLSKRYWHPQWQR</sequence>
<dbReference type="InterPro" id="IPR045584">
    <property type="entry name" value="Pilin-like"/>
</dbReference>
<dbReference type="SUPFAM" id="SSF54523">
    <property type="entry name" value="Pili subunits"/>
    <property type="match status" value="1"/>
</dbReference>
<gene>
    <name evidence="3" type="ORF">M2350_001976</name>
</gene>
<evidence type="ECO:0000256" key="1">
    <source>
        <dbReference type="SAM" id="Phobius"/>
    </source>
</evidence>
<evidence type="ECO:0000313" key="3">
    <source>
        <dbReference type="EMBL" id="MCS3919563.1"/>
    </source>
</evidence>
<protein>
    <submittedName>
        <fullName evidence="3">Prepilin-type N-terminal cleavage/methylation domain-containing protein/prepilin-type processing-associated H-X9-DG protein</fullName>
    </submittedName>
</protein>
<dbReference type="InterPro" id="IPR012902">
    <property type="entry name" value="N_methyl_site"/>
</dbReference>